<dbReference type="EMBL" id="JNBS01000954">
    <property type="protein sequence ID" value="OQS03220.1"/>
    <property type="molecule type" value="Genomic_DNA"/>
</dbReference>
<sequence length="139" mass="15843">MIQPVDVVIRVVCVLYFLFLYSMLQLLQKKSIDLKVMSLTYIMIATCPCLWGLIRCIREWAARKKPIPIKIKQKKKPDIATKKDIKVAQTQAEILQAQRKKAKEIGGVVDAKSGDKKKKAKTPKRKGPPKPKKDKTENV</sequence>
<name>A0A1V9ZZM8_9STRA</name>
<comment type="caution">
    <text evidence="3">The sequence shown here is derived from an EMBL/GenBank/DDBJ whole genome shotgun (WGS) entry which is preliminary data.</text>
</comment>
<dbReference type="Proteomes" id="UP000243217">
    <property type="component" value="Unassembled WGS sequence"/>
</dbReference>
<accession>A0A1V9ZZM8</accession>
<keyword evidence="4" id="KW-1185">Reference proteome</keyword>
<reference evidence="3 4" key="1">
    <citation type="journal article" date="2014" name="Genome Biol. Evol.">
        <title>The secreted proteins of Achlya hypogyna and Thraustotheca clavata identify the ancestral oomycete secretome and reveal gene acquisitions by horizontal gene transfer.</title>
        <authorList>
            <person name="Misner I."/>
            <person name="Blouin N."/>
            <person name="Leonard G."/>
            <person name="Richards T.A."/>
            <person name="Lane C.E."/>
        </authorList>
    </citation>
    <scope>NUCLEOTIDE SEQUENCE [LARGE SCALE GENOMIC DNA]</scope>
    <source>
        <strain evidence="3 4">ATCC 34112</strain>
    </source>
</reference>
<evidence type="ECO:0008006" key="5">
    <source>
        <dbReference type="Google" id="ProtNLM"/>
    </source>
</evidence>
<evidence type="ECO:0000313" key="3">
    <source>
        <dbReference type="EMBL" id="OQS03220.1"/>
    </source>
</evidence>
<gene>
    <name evidence="3" type="ORF">THRCLA_21207</name>
</gene>
<dbReference type="OrthoDB" id="161061at2759"/>
<feature type="region of interest" description="Disordered" evidence="1">
    <location>
        <begin position="99"/>
        <end position="139"/>
    </location>
</feature>
<dbReference type="AlphaFoldDB" id="A0A1V9ZZM8"/>
<organism evidence="3 4">
    <name type="scientific">Thraustotheca clavata</name>
    <dbReference type="NCBI Taxonomy" id="74557"/>
    <lineage>
        <taxon>Eukaryota</taxon>
        <taxon>Sar</taxon>
        <taxon>Stramenopiles</taxon>
        <taxon>Oomycota</taxon>
        <taxon>Saprolegniomycetes</taxon>
        <taxon>Saprolegniales</taxon>
        <taxon>Achlyaceae</taxon>
        <taxon>Thraustotheca</taxon>
    </lineage>
</organism>
<evidence type="ECO:0000256" key="2">
    <source>
        <dbReference type="SAM" id="Phobius"/>
    </source>
</evidence>
<evidence type="ECO:0000313" key="4">
    <source>
        <dbReference type="Proteomes" id="UP000243217"/>
    </source>
</evidence>
<keyword evidence="2" id="KW-0472">Membrane</keyword>
<feature type="transmembrane region" description="Helical" evidence="2">
    <location>
        <begin position="39"/>
        <end position="57"/>
    </location>
</feature>
<protein>
    <recommendedName>
        <fullName evidence="5">Transmembrane protein</fullName>
    </recommendedName>
</protein>
<proteinExistence type="predicted"/>
<feature type="compositionally biased region" description="Basic residues" evidence="1">
    <location>
        <begin position="115"/>
        <end position="133"/>
    </location>
</feature>
<evidence type="ECO:0000256" key="1">
    <source>
        <dbReference type="SAM" id="MobiDB-lite"/>
    </source>
</evidence>
<keyword evidence="2" id="KW-0812">Transmembrane</keyword>
<feature type="transmembrane region" description="Helical" evidence="2">
    <location>
        <begin position="7"/>
        <end position="27"/>
    </location>
</feature>
<keyword evidence="2" id="KW-1133">Transmembrane helix</keyword>